<evidence type="ECO:0000313" key="3">
    <source>
        <dbReference type="Proteomes" id="UP001595766"/>
    </source>
</evidence>
<evidence type="ECO:0000313" key="2">
    <source>
        <dbReference type="EMBL" id="MFC3977153.1"/>
    </source>
</evidence>
<keyword evidence="3" id="KW-1185">Reference proteome</keyword>
<accession>A0ABV8EPS0</accession>
<evidence type="ECO:0000256" key="1">
    <source>
        <dbReference type="SAM" id="Phobius"/>
    </source>
</evidence>
<sequence>MIEKTFSMLFYLKKARNLKGDQRHIYASLFGFDFLFAGIIVEMLHTLSY</sequence>
<keyword evidence="1" id="KW-0472">Membrane</keyword>
<protein>
    <submittedName>
        <fullName evidence="2">Uncharacterized protein</fullName>
    </submittedName>
</protein>
<keyword evidence="1" id="KW-0812">Transmembrane</keyword>
<reference evidence="3" key="1">
    <citation type="journal article" date="2019" name="Int. J. Syst. Evol. Microbiol.">
        <title>The Global Catalogue of Microorganisms (GCM) 10K type strain sequencing project: providing services to taxonomists for standard genome sequencing and annotation.</title>
        <authorList>
            <consortium name="The Broad Institute Genomics Platform"/>
            <consortium name="The Broad Institute Genome Sequencing Center for Infectious Disease"/>
            <person name="Wu L."/>
            <person name="Ma J."/>
        </authorList>
    </citation>
    <scope>NUCLEOTIDE SEQUENCE [LARGE SCALE GENOMIC DNA]</scope>
    <source>
        <strain evidence="3">CECT 8551</strain>
    </source>
</reference>
<dbReference type="EMBL" id="JBHSAV010000053">
    <property type="protein sequence ID" value="MFC3977153.1"/>
    <property type="molecule type" value="Genomic_DNA"/>
</dbReference>
<organism evidence="2 3">
    <name type="scientific">Belliella kenyensis</name>
    <dbReference type="NCBI Taxonomy" id="1472724"/>
    <lineage>
        <taxon>Bacteria</taxon>
        <taxon>Pseudomonadati</taxon>
        <taxon>Bacteroidota</taxon>
        <taxon>Cytophagia</taxon>
        <taxon>Cytophagales</taxon>
        <taxon>Cyclobacteriaceae</taxon>
        <taxon>Belliella</taxon>
    </lineage>
</organism>
<comment type="caution">
    <text evidence="2">The sequence shown here is derived from an EMBL/GenBank/DDBJ whole genome shotgun (WGS) entry which is preliminary data.</text>
</comment>
<keyword evidence="1" id="KW-1133">Transmembrane helix</keyword>
<proteinExistence type="predicted"/>
<dbReference type="Proteomes" id="UP001595766">
    <property type="component" value="Unassembled WGS sequence"/>
</dbReference>
<gene>
    <name evidence="2" type="ORF">ACFOUP_12265</name>
</gene>
<name>A0ABV8EPS0_9BACT</name>
<feature type="transmembrane region" description="Helical" evidence="1">
    <location>
        <begin position="25"/>
        <end position="47"/>
    </location>
</feature>
<dbReference type="RefSeq" id="WP_241291709.1">
    <property type="nucleotide sequence ID" value="NZ_JAKZGR010000002.1"/>
</dbReference>